<dbReference type="Proteomes" id="UP001500443">
    <property type="component" value="Unassembled WGS sequence"/>
</dbReference>
<dbReference type="InterPro" id="IPR011055">
    <property type="entry name" value="Dup_hybrid_motif"/>
</dbReference>
<feature type="compositionally biased region" description="Basic and acidic residues" evidence="1">
    <location>
        <begin position="55"/>
        <end position="71"/>
    </location>
</feature>
<feature type="region of interest" description="Disordered" evidence="1">
    <location>
        <begin position="43"/>
        <end position="123"/>
    </location>
</feature>
<evidence type="ECO:0000313" key="3">
    <source>
        <dbReference type="EMBL" id="GAA2138061.1"/>
    </source>
</evidence>
<dbReference type="Gene3D" id="3.10.350.10">
    <property type="entry name" value="LysM domain"/>
    <property type="match status" value="1"/>
</dbReference>
<evidence type="ECO:0000259" key="2">
    <source>
        <dbReference type="PROSITE" id="PS51782"/>
    </source>
</evidence>
<accession>A0ABN2Z7S9</accession>
<reference evidence="3 4" key="1">
    <citation type="journal article" date="2019" name="Int. J. Syst. Evol. Microbiol.">
        <title>The Global Catalogue of Microorganisms (GCM) 10K type strain sequencing project: providing services to taxonomists for standard genome sequencing and annotation.</title>
        <authorList>
            <consortium name="The Broad Institute Genomics Platform"/>
            <consortium name="The Broad Institute Genome Sequencing Center for Infectious Disease"/>
            <person name="Wu L."/>
            <person name="Ma J."/>
        </authorList>
    </citation>
    <scope>NUCLEOTIDE SEQUENCE [LARGE SCALE GENOMIC DNA]</scope>
    <source>
        <strain evidence="3 4">JCM 15481</strain>
    </source>
</reference>
<dbReference type="InterPro" id="IPR016047">
    <property type="entry name" value="M23ase_b-sheet_dom"/>
</dbReference>
<feature type="compositionally biased region" description="Basic and acidic residues" evidence="1">
    <location>
        <begin position="216"/>
        <end position="244"/>
    </location>
</feature>
<dbReference type="PANTHER" id="PTHR21666:SF270">
    <property type="entry name" value="MUREIN HYDROLASE ACTIVATOR ENVC"/>
    <property type="match status" value="1"/>
</dbReference>
<dbReference type="InterPro" id="IPR050570">
    <property type="entry name" value="Cell_wall_metabolism_enzyme"/>
</dbReference>
<protein>
    <submittedName>
        <fullName evidence="3">M23 family metallopeptidase</fullName>
    </submittedName>
</protein>
<dbReference type="PANTHER" id="PTHR21666">
    <property type="entry name" value="PEPTIDASE-RELATED"/>
    <property type="match status" value="1"/>
</dbReference>
<feature type="region of interest" description="Disordered" evidence="1">
    <location>
        <begin position="1"/>
        <end position="22"/>
    </location>
</feature>
<evidence type="ECO:0000313" key="4">
    <source>
        <dbReference type="Proteomes" id="UP001500443"/>
    </source>
</evidence>
<feature type="domain" description="LysM" evidence="2">
    <location>
        <begin position="107"/>
        <end position="156"/>
    </location>
</feature>
<evidence type="ECO:0000256" key="1">
    <source>
        <dbReference type="SAM" id="MobiDB-lite"/>
    </source>
</evidence>
<dbReference type="SUPFAM" id="SSF51261">
    <property type="entry name" value="Duplicated hybrid motif"/>
    <property type="match status" value="1"/>
</dbReference>
<name>A0ABN2Z7S9_9ACTN</name>
<gene>
    <name evidence="3" type="ORF">GCM10009802_47430</name>
</gene>
<comment type="caution">
    <text evidence="3">The sequence shown here is derived from an EMBL/GenBank/DDBJ whole genome shotgun (WGS) entry which is preliminary data.</text>
</comment>
<dbReference type="Pfam" id="PF01551">
    <property type="entry name" value="Peptidase_M23"/>
    <property type="match status" value="1"/>
</dbReference>
<proteinExistence type="predicted"/>
<dbReference type="Pfam" id="PF01476">
    <property type="entry name" value="LysM"/>
    <property type="match status" value="1"/>
</dbReference>
<organism evidence="3 4">
    <name type="scientific">Streptomyces synnematoformans</name>
    <dbReference type="NCBI Taxonomy" id="415721"/>
    <lineage>
        <taxon>Bacteria</taxon>
        <taxon>Bacillati</taxon>
        <taxon>Actinomycetota</taxon>
        <taxon>Actinomycetes</taxon>
        <taxon>Kitasatosporales</taxon>
        <taxon>Streptomycetaceae</taxon>
        <taxon>Streptomyces</taxon>
    </lineage>
</organism>
<sequence>MSERTGRGRHRRYRPGPVSRASLTVTASGAGLALPLVAGAVTPAAGASADSVHSPAKDRAQEDRAQEHRAPQPDGALTDGTGTEPPAGGSAAEPQGGRAGTVGKKPGHHEVVTGETLSGIADQHRIRGGWPALYERNRGVVGADPDLILPGQRLTLRGAAAPPRPREDSPAAGTKKPGGDEAEQDGTKSGKTSGKAKSGTSKPEKAKPRKAKPQRSKPERTKPDTKKRAAKPRAEAKPEAKPKPEPQSSPDYTSPLAGAAVGTPYGATGSSWSSGYHTGVDFPVSVGTGVRSVADGEVVSAGWAGAYGYEVVVRHRDGRYSQYAHLSAITVSAGRPVNAGQRIGRSGSTGNSTGPHLHFEVRTGPGYGSDIDPLRYLRSHGVRI</sequence>
<dbReference type="SMART" id="SM00257">
    <property type="entry name" value="LysM"/>
    <property type="match status" value="1"/>
</dbReference>
<dbReference type="InterPro" id="IPR036779">
    <property type="entry name" value="LysM_dom_sf"/>
</dbReference>
<dbReference type="InterPro" id="IPR018392">
    <property type="entry name" value="LysM"/>
</dbReference>
<feature type="region of interest" description="Disordered" evidence="1">
    <location>
        <begin position="157"/>
        <end position="257"/>
    </location>
</feature>
<dbReference type="Gene3D" id="2.70.70.10">
    <property type="entry name" value="Glucose Permease (Domain IIA)"/>
    <property type="match status" value="1"/>
</dbReference>
<dbReference type="CDD" id="cd12797">
    <property type="entry name" value="M23_peptidase"/>
    <property type="match status" value="1"/>
</dbReference>
<dbReference type="PROSITE" id="PS51782">
    <property type="entry name" value="LYSM"/>
    <property type="match status" value="1"/>
</dbReference>
<feature type="compositionally biased region" description="Low complexity" evidence="1">
    <location>
        <begin position="187"/>
        <end position="201"/>
    </location>
</feature>
<dbReference type="CDD" id="cd00118">
    <property type="entry name" value="LysM"/>
    <property type="match status" value="1"/>
</dbReference>
<keyword evidence="4" id="KW-1185">Reference proteome</keyword>
<dbReference type="EMBL" id="BAAAPF010000191">
    <property type="protein sequence ID" value="GAA2138061.1"/>
    <property type="molecule type" value="Genomic_DNA"/>
</dbReference>